<protein>
    <submittedName>
        <fullName evidence="3">Uncharacterized protein</fullName>
    </submittedName>
</protein>
<sequence length="411" mass="46852">MDLDNVTFRLQRQQRANYLGDLSSSSLLDSSRISLPNSMLDQSDTVVAFHQKIKDLENKLTSANNEVDNLLIENENLRKTCEKNMKLIELYKKIDFSDGHSTPSQGRKRKKPRIFCSGEEYSTSAIIIPTTDSLTASLTKSAKVDNEIVMTLSNELKICSIEPQKTVNLNDKSKLSPLPQNKTSTLLIRCRKQRKSNKKLLKQTRRLLKKLNKLASRFRNVNKENLTLQHKIAEMEATMKFDFKSDIQTQNRTYHESMIETYKESKTIKSKKVFICSDGVGKALGSEIRNKVDDLKEVINFCKPGASYLHILDKVNYKGKDLIEGDAFILINTYYDEAILKTGKHYVHLINNVVNDPTRTFNMPSSSVADLLIGQLFDVLVALIFGIYGACRRQELHNITTNDIERQNAFS</sequence>
<feature type="transmembrane region" description="Helical" evidence="2">
    <location>
        <begin position="371"/>
        <end position="391"/>
    </location>
</feature>
<keyword evidence="4" id="KW-1185">Reference proteome</keyword>
<dbReference type="OrthoDB" id="7490061at2759"/>
<accession>A0A9N9RDU4</accession>
<reference evidence="3" key="2">
    <citation type="submission" date="2022-10" db="EMBL/GenBank/DDBJ databases">
        <authorList>
            <consortium name="ENA_rothamsted_submissions"/>
            <consortium name="culmorum"/>
            <person name="King R."/>
        </authorList>
    </citation>
    <scope>NUCLEOTIDE SEQUENCE</scope>
</reference>
<keyword evidence="1" id="KW-0175">Coiled coil</keyword>
<evidence type="ECO:0000256" key="2">
    <source>
        <dbReference type="SAM" id="Phobius"/>
    </source>
</evidence>
<organism evidence="3 4">
    <name type="scientific">Diatraea saccharalis</name>
    <name type="common">sugarcane borer</name>
    <dbReference type="NCBI Taxonomy" id="40085"/>
    <lineage>
        <taxon>Eukaryota</taxon>
        <taxon>Metazoa</taxon>
        <taxon>Ecdysozoa</taxon>
        <taxon>Arthropoda</taxon>
        <taxon>Hexapoda</taxon>
        <taxon>Insecta</taxon>
        <taxon>Pterygota</taxon>
        <taxon>Neoptera</taxon>
        <taxon>Endopterygota</taxon>
        <taxon>Lepidoptera</taxon>
        <taxon>Glossata</taxon>
        <taxon>Ditrysia</taxon>
        <taxon>Pyraloidea</taxon>
        <taxon>Crambidae</taxon>
        <taxon>Crambinae</taxon>
        <taxon>Diatraea</taxon>
    </lineage>
</organism>
<dbReference type="EMBL" id="OU893337">
    <property type="protein sequence ID" value="CAG9794536.1"/>
    <property type="molecule type" value="Genomic_DNA"/>
</dbReference>
<evidence type="ECO:0000313" key="4">
    <source>
        <dbReference type="Proteomes" id="UP001153714"/>
    </source>
</evidence>
<evidence type="ECO:0000256" key="1">
    <source>
        <dbReference type="SAM" id="Coils"/>
    </source>
</evidence>
<keyword evidence="2" id="KW-0812">Transmembrane</keyword>
<name>A0A9N9RDU4_9NEOP</name>
<proteinExistence type="predicted"/>
<gene>
    <name evidence="3" type="ORF">DIATSA_LOCUS11902</name>
</gene>
<dbReference type="AlphaFoldDB" id="A0A9N9RDU4"/>
<evidence type="ECO:0000313" key="3">
    <source>
        <dbReference type="EMBL" id="CAG9794536.1"/>
    </source>
</evidence>
<keyword evidence="2" id="KW-1133">Transmembrane helix</keyword>
<keyword evidence="2" id="KW-0472">Membrane</keyword>
<feature type="coiled-coil region" evidence="1">
    <location>
        <begin position="46"/>
        <end position="80"/>
    </location>
</feature>
<dbReference type="Proteomes" id="UP001153714">
    <property type="component" value="Chromosome 6"/>
</dbReference>
<reference evidence="3" key="1">
    <citation type="submission" date="2021-12" db="EMBL/GenBank/DDBJ databases">
        <authorList>
            <person name="King R."/>
        </authorList>
    </citation>
    <scope>NUCLEOTIDE SEQUENCE</scope>
</reference>